<dbReference type="RefSeq" id="WP_123378449.1">
    <property type="nucleotide sequence ID" value="NZ_RJKN01000001.1"/>
</dbReference>
<dbReference type="InterPro" id="IPR013549">
    <property type="entry name" value="DUF1731"/>
</dbReference>
<dbReference type="NCBIfam" id="TIGR01777">
    <property type="entry name" value="yfcH"/>
    <property type="match status" value="1"/>
</dbReference>
<dbReference type="FunCoup" id="A0A3N1HT80">
    <property type="interactions" value="247"/>
</dbReference>
<comment type="caution">
    <text evidence="4">The sequence shown here is derived from an EMBL/GenBank/DDBJ whole genome shotgun (WGS) entry which is preliminary data.</text>
</comment>
<dbReference type="InterPro" id="IPR001509">
    <property type="entry name" value="Epimerase_deHydtase"/>
</dbReference>
<evidence type="ECO:0000313" key="4">
    <source>
        <dbReference type="EMBL" id="ROP45734.1"/>
    </source>
</evidence>
<reference evidence="4 5" key="1">
    <citation type="journal article" date="2015" name="Stand. Genomic Sci.">
        <title>Genomic Encyclopedia of Bacterial and Archaeal Type Strains, Phase III: the genomes of soil and plant-associated and newly described type strains.</title>
        <authorList>
            <person name="Whitman W.B."/>
            <person name="Woyke T."/>
            <person name="Klenk H.P."/>
            <person name="Zhou Y."/>
            <person name="Lilburn T.G."/>
            <person name="Beck B.J."/>
            <person name="De Vos P."/>
            <person name="Vandamme P."/>
            <person name="Eisen J.A."/>
            <person name="Garrity G."/>
            <person name="Hugenholtz P."/>
            <person name="Kyrpides N.C."/>
        </authorList>
    </citation>
    <scope>NUCLEOTIDE SEQUENCE [LARGE SCALE GENOMIC DNA]</scope>
    <source>
        <strain evidence="4 5">CECT 7306</strain>
    </source>
</reference>
<evidence type="ECO:0000256" key="1">
    <source>
        <dbReference type="ARBA" id="ARBA00009353"/>
    </source>
</evidence>
<keyword evidence="5" id="KW-1185">Reference proteome</keyword>
<accession>A0A3N1HT80</accession>
<gene>
    <name evidence="4" type="ORF">EDC03_0339</name>
</gene>
<organism evidence="4 5">
    <name type="scientific">Pseudokineococcus lusitanus</name>
    <dbReference type="NCBI Taxonomy" id="763993"/>
    <lineage>
        <taxon>Bacteria</taxon>
        <taxon>Bacillati</taxon>
        <taxon>Actinomycetota</taxon>
        <taxon>Actinomycetes</taxon>
        <taxon>Kineosporiales</taxon>
        <taxon>Kineosporiaceae</taxon>
        <taxon>Pseudokineococcus</taxon>
    </lineage>
</organism>
<dbReference type="Pfam" id="PF01370">
    <property type="entry name" value="Epimerase"/>
    <property type="match status" value="1"/>
</dbReference>
<dbReference type="InterPro" id="IPR010099">
    <property type="entry name" value="SDR39U1"/>
</dbReference>
<dbReference type="AlphaFoldDB" id="A0A3N1HT80"/>
<feature type="domain" description="DUF1731" evidence="3">
    <location>
        <begin position="247"/>
        <end position="292"/>
    </location>
</feature>
<dbReference type="SUPFAM" id="SSF51735">
    <property type="entry name" value="NAD(P)-binding Rossmann-fold domains"/>
    <property type="match status" value="1"/>
</dbReference>
<evidence type="ECO:0000313" key="5">
    <source>
        <dbReference type="Proteomes" id="UP000276232"/>
    </source>
</evidence>
<evidence type="ECO:0000259" key="2">
    <source>
        <dbReference type="Pfam" id="PF01370"/>
    </source>
</evidence>
<feature type="domain" description="NAD-dependent epimerase/dehydratase" evidence="2">
    <location>
        <begin position="3"/>
        <end position="216"/>
    </location>
</feature>
<comment type="similarity">
    <text evidence="1">Belongs to the NAD(P)-dependent epimerase/dehydratase family. SDR39U1 subfamily.</text>
</comment>
<dbReference type="EMBL" id="RJKN01000001">
    <property type="protein sequence ID" value="ROP45734.1"/>
    <property type="molecule type" value="Genomic_DNA"/>
</dbReference>
<dbReference type="PANTHER" id="PTHR11092">
    <property type="entry name" value="SUGAR NUCLEOTIDE EPIMERASE RELATED"/>
    <property type="match status" value="1"/>
</dbReference>
<evidence type="ECO:0008006" key="6">
    <source>
        <dbReference type="Google" id="ProtNLM"/>
    </source>
</evidence>
<protein>
    <recommendedName>
        <fullName evidence="6">TIGR01777 family protein</fullName>
    </recommendedName>
</protein>
<dbReference type="InParanoid" id="A0A3N1HT80"/>
<dbReference type="OrthoDB" id="9801773at2"/>
<sequence length="299" mass="31627">MRVVVAGASGLIGTALRERLAGLGHDVVRLVRREVEGPGEVRWDPSRGRLDEADLEGVDAAVCLSGAGVGDKRWTPAYQREILSSRTETTRTLAEALARTRPRPAVLVQGSAVGVYGHRGEEVLTETSPPGSSFLADVVVDWEAAARPAQDAGIRTAFARTGLVMAPGAGAFGRLLPLVRLGVGGPLGDGRQWWPWITLVDEVDAIVHLLTTEVEGPVNLASPQPVRNVELTRALGKAAGRPTVVPAPRLALRLALGGFADEILASQRVVPEVLAASGFTFTHPDVVSASRWLLEQSSS</sequence>
<dbReference type="InterPro" id="IPR036291">
    <property type="entry name" value="NAD(P)-bd_dom_sf"/>
</dbReference>
<dbReference type="PANTHER" id="PTHR11092:SF0">
    <property type="entry name" value="EPIMERASE FAMILY PROTEIN SDR39U1"/>
    <property type="match status" value="1"/>
</dbReference>
<evidence type="ECO:0000259" key="3">
    <source>
        <dbReference type="Pfam" id="PF08338"/>
    </source>
</evidence>
<name>A0A3N1HT80_9ACTN</name>
<dbReference type="Gene3D" id="3.40.50.720">
    <property type="entry name" value="NAD(P)-binding Rossmann-like Domain"/>
    <property type="match status" value="1"/>
</dbReference>
<dbReference type="Proteomes" id="UP000276232">
    <property type="component" value="Unassembled WGS sequence"/>
</dbReference>
<proteinExistence type="inferred from homology"/>
<dbReference type="Pfam" id="PF08338">
    <property type="entry name" value="DUF1731"/>
    <property type="match status" value="1"/>
</dbReference>